<dbReference type="Proteomes" id="UP001150907">
    <property type="component" value="Unassembled WGS sequence"/>
</dbReference>
<keyword evidence="4" id="KW-0805">Transcription regulation</keyword>
<evidence type="ECO:0000313" key="11">
    <source>
        <dbReference type="EMBL" id="KAJ2007786.1"/>
    </source>
</evidence>
<dbReference type="CDD" id="cd08045">
    <property type="entry name" value="HFD_TAF4"/>
    <property type="match status" value="1"/>
</dbReference>
<dbReference type="Pfam" id="PF05236">
    <property type="entry name" value="TAF4"/>
    <property type="match status" value="1"/>
</dbReference>
<proteinExistence type="inferred from homology"/>
<feature type="compositionally biased region" description="Low complexity" evidence="9">
    <location>
        <begin position="374"/>
        <end position="394"/>
    </location>
</feature>
<comment type="function">
    <text evidence="7">Functions as a component of the DNA-binding general transcription factor complex TFIID. Binding of TFIID to a promoter (with or without TATA element) is the initial step in pre-initiation complex (PIC) formation. TFIID plays a key role in the regulation of gene expression by RNA polymerase II through different activities such as transcription activator interaction, core promoter recognition and selectivity, TFIIA and TFIIB interaction, chromatin modification (histone acetylation by TAF1), facilitation of DNA opening and initiation of transcription.</text>
</comment>
<feature type="compositionally biased region" description="Basic and acidic residues" evidence="9">
    <location>
        <begin position="676"/>
        <end position="713"/>
    </location>
</feature>
<comment type="similarity">
    <text evidence="2">Belongs to the TAF4 family.</text>
</comment>
<evidence type="ECO:0000256" key="4">
    <source>
        <dbReference type="ARBA" id="ARBA00023015"/>
    </source>
</evidence>
<sequence>MSTLPADQQERLAGLFRGLQAKTIDFQTFVRDAEAIMGPKFQDLLLLMRNQGARTAQMQQHQRPPEFGRPQMPAGSMLTGSPSNMVRSSHPMSVSGVRPGMKLPSSTTAPVSMSSPLSTVSAPLGTTASPAPDSNRNLALMRQYFAQQHSVAGSDSLGGVTGLSDILSFAMSPAMHQSGQQAGTIIQPGGPGPTLGTMHAPIAGHAADGSFEDVITRWRQIILNPAIPGEQLARLSMQLSAYGDLLVSPRGPMDSMSEEARSQQFVQISKLQALIAQRQFSRGPAQPVSQPVSRAESPKAEKKPKEPKKKIASSKPPKDPNAPAKAKKRSADSRKSGSPAPRTPSKKQRTAGDGGSEPDVEMQPESSALAGSVLSPDSALSASISSSRRQQGGSVTPVANRPGLLDGGRDTPGVYADSDDSLAAPVSRLEISRASTYGTAGDASGSDEDMSRADDRVVDYARSDSKGKGVEGDSTERDRAMQKESLRKSKDRREKERASSSAGPSGGGGGGGGMFVIEDVIRCTGVDLREESEIILENMMHHSAYRRPFGSSENDGPMLSVHVVDGVEISRDRSMAAEFANAQVMEALVAKICKRSHLRAVSADAVPYLTLALQDRLRSFMELVSAAAYHRTRTQTLPPPPLDPSTRLPLYKITPHLDVKKQLVVLERVDRMREQARQQQLSEREQRNVLDHQQQHDSEADARQVDDGGDLARDSVAPPFELAREGSVDPSAAGGGNDEFRKQGELPVYGAGGDGGDPFRPASGTKRGRKKDDGIGETAAYTSKNMPDDIRNKISNQTALRAAGGIRKSWMTSGSADWLNSASAMRTSSRLAPGTPNEQSSGITGTDDTPTSATFSLGTTPTRHMASTNGASSGGFVPAFDSGSVSFAHGHKRNRSSLGTASDFEGAAAASPGPEGLASSTPFGSLRASSSLLPLRSTSLSAPLLVTVRDCLFSLERERLGDVRVGRGGGDRVLIQAYNKYVHD</sequence>
<feature type="compositionally biased region" description="Basic and acidic residues" evidence="9">
    <location>
        <begin position="449"/>
        <end position="498"/>
    </location>
</feature>
<dbReference type="GO" id="GO:0016251">
    <property type="term" value="F:RNA polymerase II general transcription initiation factor activity"/>
    <property type="evidence" value="ECO:0007669"/>
    <property type="project" value="TreeGrafter"/>
</dbReference>
<evidence type="ECO:0000256" key="8">
    <source>
        <dbReference type="ARBA" id="ARBA00031747"/>
    </source>
</evidence>
<evidence type="ECO:0000256" key="1">
    <source>
        <dbReference type="ARBA" id="ARBA00004123"/>
    </source>
</evidence>
<feature type="compositionally biased region" description="Polar residues" evidence="9">
    <location>
        <begin position="104"/>
        <end position="118"/>
    </location>
</feature>
<dbReference type="PANTHER" id="PTHR15138:SF14">
    <property type="entry name" value="TRANSCRIPTION INITIATION FACTOR TFIID SUBUNIT 4"/>
    <property type="match status" value="1"/>
</dbReference>
<keyword evidence="5" id="KW-0804">Transcription</keyword>
<dbReference type="PANTHER" id="PTHR15138">
    <property type="entry name" value="TRANSCRIPTION INITIATION FACTOR TFIID SUBUNIT 4"/>
    <property type="match status" value="1"/>
</dbReference>
<protein>
    <recommendedName>
        <fullName evidence="3">Transcription initiation factor TFIID subunit 4</fullName>
    </recommendedName>
    <alternativeName>
        <fullName evidence="8">TBP-associated factor 4</fullName>
    </alternativeName>
</protein>
<keyword evidence="12" id="KW-1185">Reference proteome</keyword>
<comment type="caution">
    <text evidence="11">The sequence shown here is derived from an EMBL/GenBank/DDBJ whole genome shotgun (WGS) entry which is preliminary data.</text>
</comment>
<dbReference type="GO" id="GO:0003677">
    <property type="term" value="F:DNA binding"/>
    <property type="evidence" value="ECO:0007669"/>
    <property type="project" value="TreeGrafter"/>
</dbReference>
<dbReference type="GO" id="GO:0006367">
    <property type="term" value="P:transcription initiation at RNA polymerase II promoter"/>
    <property type="evidence" value="ECO:0007669"/>
    <property type="project" value="TreeGrafter"/>
</dbReference>
<dbReference type="EMBL" id="JANBQF010000018">
    <property type="protein sequence ID" value="KAJ2007786.1"/>
    <property type="molecule type" value="Genomic_DNA"/>
</dbReference>
<reference evidence="11" key="1">
    <citation type="submission" date="2022-07" db="EMBL/GenBank/DDBJ databases">
        <title>Phylogenomic reconstructions and comparative analyses of Kickxellomycotina fungi.</title>
        <authorList>
            <person name="Reynolds N.K."/>
            <person name="Stajich J.E."/>
            <person name="Barry K."/>
            <person name="Grigoriev I.V."/>
            <person name="Crous P."/>
            <person name="Smith M.E."/>
        </authorList>
    </citation>
    <scope>NUCLEOTIDE SEQUENCE</scope>
    <source>
        <strain evidence="11">IMI 214461</strain>
    </source>
</reference>
<evidence type="ECO:0000259" key="10">
    <source>
        <dbReference type="Pfam" id="PF05236"/>
    </source>
</evidence>
<name>A0A9W8BIE3_9FUNG</name>
<gene>
    <name evidence="11" type="ORF">H4R26_000584</name>
</gene>
<dbReference type="OrthoDB" id="21060at2759"/>
<evidence type="ECO:0000256" key="9">
    <source>
        <dbReference type="SAM" id="MobiDB-lite"/>
    </source>
</evidence>
<keyword evidence="6" id="KW-0539">Nucleus</keyword>
<evidence type="ECO:0000313" key="12">
    <source>
        <dbReference type="Proteomes" id="UP001150907"/>
    </source>
</evidence>
<evidence type="ECO:0000256" key="6">
    <source>
        <dbReference type="ARBA" id="ARBA00023242"/>
    </source>
</evidence>
<dbReference type="InterPro" id="IPR045144">
    <property type="entry name" value="TAF4"/>
</dbReference>
<dbReference type="InterPro" id="IPR007900">
    <property type="entry name" value="TAF4_C"/>
</dbReference>
<feature type="region of interest" description="Disordered" evidence="9">
    <location>
        <begin position="676"/>
        <end position="792"/>
    </location>
</feature>
<evidence type="ECO:0000256" key="7">
    <source>
        <dbReference type="ARBA" id="ARBA00025346"/>
    </source>
</evidence>
<comment type="subcellular location">
    <subcellularLocation>
        <location evidence="1">Nucleus</location>
    </subcellularLocation>
</comment>
<feature type="region of interest" description="Disordered" evidence="9">
    <location>
        <begin position="824"/>
        <end position="870"/>
    </location>
</feature>
<feature type="region of interest" description="Disordered" evidence="9">
    <location>
        <begin position="280"/>
        <end position="512"/>
    </location>
</feature>
<organism evidence="11 12">
    <name type="scientific">Coemansia thaxteri</name>
    <dbReference type="NCBI Taxonomy" id="2663907"/>
    <lineage>
        <taxon>Eukaryota</taxon>
        <taxon>Fungi</taxon>
        <taxon>Fungi incertae sedis</taxon>
        <taxon>Zoopagomycota</taxon>
        <taxon>Kickxellomycotina</taxon>
        <taxon>Kickxellomycetes</taxon>
        <taxon>Kickxellales</taxon>
        <taxon>Kickxellaceae</taxon>
        <taxon>Coemansia</taxon>
    </lineage>
</organism>
<dbReference type="AlphaFoldDB" id="A0A9W8BIE3"/>
<feature type="region of interest" description="Disordered" evidence="9">
    <location>
        <begin position="82"/>
        <end position="118"/>
    </location>
</feature>
<feature type="compositionally biased region" description="Polar residues" evidence="9">
    <location>
        <begin position="82"/>
        <end position="92"/>
    </location>
</feature>
<dbReference type="GO" id="GO:0005669">
    <property type="term" value="C:transcription factor TFIID complex"/>
    <property type="evidence" value="ECO:0007669"/>
    <property type="project" value="InterPro"/>
</dbReference>
<evidence type="ECO:0000256" key="3">
    <source>
        <dbReference type="ARBA" id="ARBA00017306"/>
    </source>
</evidence>
<accession>A0A9W8BIE3</accession>
<evidence type="ECO:0000256" key="2">
    <source>
        <dbReference type="ARBA" id="ARBA00006178"/>
    </source>
</evidence>
<feature type="domain" description="Transcription initiation factor TFIID component TAF4 C-terminal" evidence="10">
    <location>
        <begin position="517"/>
        <end position="699"/>
    </location>
</feature>
<evidence type="ECO:0000256" key="5">
    <source>
        <dbReference type="ARBA" id="ARBA00023163"/>
    </source>
</evidence>